<organism evidence="1">
    <name type="scientific">Rhizophora mucronata</name>
    <name type="common">Asiatic mangrove</name>
    <dbReference type="NCBI Taxonomy" id="61149"/>
    <lineage>
        <taxon>Eukaryota</taxon>
        <taxon>Viridiplantae</taxon>
        <taxon>Streptophyta</taxon>
        <taxon>Embryophyta</taxon>
        <taxon>Tracheophyta</taxon>
        <taxon>Spermatophyta</taxon>
        <taxon>Magnoliopsida</taxon>
        <taxon>eudicotyledons</taxon>
        <taxon>Gunneridae</taxon>
        <taxon>Pentapetalae</taxon>
        <taxon>rosids</taxon>
        <taxon>fabids</taxon>
        <taxon>Malpighiales</taxon>
        <taxon>Rhizophoraceae</taxon>
        <taxon>Rhizophora</taxon>
    </lineage>
</organism>
<dbReference type="EMBL" id="GGEC01091106">
    <property type="protein sequence ID" value="MBX71590.1"/>
    <property type="molecule type" value="Transcribed_RNA"/>
</dbReference>
<evidence type="ECO:0000313" key="1">
    <source>
        <dbReference type="EMBL" id="MBX71590.1"/>
    </source>
</evidence>
<protein>
    <submittedName>
        <fullName evidence="1">Uncharacterized protein</fullName>
    </submittedName>
</protein>
<accession>A0A2P2QX50</accession>
<name>A0A2P2QX50_RHIMU</name>
<reference evidence="1" key="1">
    <citation type="submission" date="2018-02" db="EMBL/GenBank/DDBJ databases">
        <title>Rhizophora mucronata_Transcriptome.</title>
        <authorList>
            <person name="Meera S.P."/>
            <person name="Sreeshan A."/>
            <person name="Augustine A."/>
        </authorList>
    </citation>
    <scope>NUCLEOTIDE SEQUENCE</scope>
    <source>
        <tissue evidence="1">Leaf</tissue>
    </source>
</reference>
<sequence length="28" mass="3524">MTENKKKLKYTIQVEIHSKRNRIFQYNL</sequence>
<dbReference type="AlphaFoldDB" id="A0A2P2QX50"/>
<proteinExistence type="predicted"/>